<organism evidence="3 4">
    <name type="scientific">Pseudomonas kilonensis</name>
    <dbReference type="NCBI Taxonomy" id="132476"/>
    <lineage>
        <taxon>Bacteria</taxon>
        <taxon>Pseudomonadati</taxon>
        <taxon>Pseudomonadota</taxon>
        <taxon>Gammaproteobacteria</taxon>
        <taxon>Pseudomonadales</taxon>
        <taxon>Pseudomonadaceae</taxon>
        <taxon>Pseudomonas</taxon>
    </lineage>
</organism>
<comment type="caution">
    <text evidence="3">The sequence shown here is derived from an EMBL/GenBank/DDBJ whole genome shotgun (WGS) entry which is preliminary data.</text>
</comment>
<keyword evidence="1" id="KW-0808">Transferase</keyword>
<evidence type="ECO:0000313" key="3">
    <source>
        <dbReference type="EMBL" id="SED79937.1"/>
    </source>
</evidence>
<dbReference type="InterPro" id="IPR003616">
    <property type="entry name" value="Post-SET_dom"/>
</dbReference>
<evidence type="ECO:0000313" key="4">
    <source>
        <dbReference type="Proteomes" id="UP000183915"/>
    </source>
</evidence>
<dbReference type="PROSITE" id="PS50868">
    <property type="entry name" value="POST_SET"/>
    <property type="match status" value="1"/>
</dbReference>
<dbReference type="PANTHER" id="PTHR12350">
    <property type="entry name" value="HISTONE-LYSINE N-METHYLTRANSFERASE-RELATED"/>
    <property type="match status" value="1"/>
</dbReference>
<evidence type="ECO:0000259" key="2">
    <source>
        <dbReference type="PROSITE" id="PS50868"/>
    </source>
</evidence>
<dbReference type="InterPro" id="IPR046341">
    <property type="entry name" value="SET_dom_sf"/>
</dbReference>
<gene>
    <name evidence="3" type="ORF">SAMN04490188_1529</name>
</gene>
<dbReference type="Gene3D" id="2.170.270.10">
    <property type="entry name" value="SET domain"/>
    <property type="match status" value="1"/>
</dbReference>
<dbReference type="RefSeq" id="WP_053181905.1">
    <property type="nucleotide sequence ID" value="NZ_FNTT01000002.1"/>
</dbReference>
<sequence length="177" mass="20586">MTTFITDRACSQHRDCIYPEKPLSTRLGYPSVHDFEVHRTTDGRGNGNGIIARKPFAPMTRMCRVSGLLVSRRRLHTLQILPDVHMYDPHFAGLLLHSCNPNVFLDMSELWLWSLARIDEGDCLTMDYASTEQKLYRQFACRCGSSNCHGWITGYDEPPNEQGMKFLRHWRRQCHRD</sequence>
<dbReference type="Proteomes" id="UP000183915">
    <property type="component" value="Unassembled WGS sequence"/>
</dbReference>
<proteinExistence type="predicted"/>
<dbReference type="PANTHER" id="PTHR12350:SF19">
    <property type="entry name" value="SET DOMAIN-CONTAINING PROTEIN"/>
    <property type="match status" value="1"/>
</dbReference>
<reference evidence="3 4" key="1">
    <citation type="submission" date="2016-10" db="EMBL/GenBank/DDBJ databases">
        <authorList>
            <person name="Varghese N."/>
            <person name="Submissions S."/>
        </authorList>
    </citation>
    <scope>NUCLEOTIDE SEQUENCE [LARGE SCALE GENOMIC DNA]</scope>
    <source>
        <strain evidence="3 4">BS3780</strain>
    </source>
</reference>
<keyword evidence="4" id="KW-1185">Reference proteome</keyword>
<evidence type="ECO:0000256" key="1">
    <source>
        <dbReference type="ARBA" id="ARBA00022679"/>
    </source>
</evidence>
<name>A0ABY0YP90_9PSED</name>
<dbReference type="EMBL" id="FNTT01000002">
    <property type="protein sequence ID" value="SED79937.1"/>
    <property type="molecule type" value="Genomic_DNA"/>
</dbReference>
<accession>A0ABY0YP90</accession>
<feature type="domain" description="Post-SET" evidence="2">
    <location>
        <begin position="137"/>
        <end position="153"/>
    </location>
</feature>
<protein>
    <recommendedName>
        <fullName evidence="2">Post-SET domain-containing protein</fullName>
    </recommendedName>
</protein>
<dbReference type="InterPro" id="IPR053201">
    <property type="entry name" value="Flavunoidine_N-MTase"/>
</dbReference>
<dbReference type="SUPFAM" id="SSF82199">
    <property type="entry name" value="SET domain"/>
    <property type="match status" value="1"/>
</dbReference>